<evidence type="ECO:0000313" key="3">
    <source>
        <dbReference type="Proteomes" id="UP000271708"/>
    </source>
</evidence>
<reference evidence="2 3" key="1">
    <citation type="submission" date="2019-09" db="EMBL/GenBank/DDBJ databases">
        <title>Complete Genome Sequence of Janibacter melonis M714 with both human health impact and industrial applications.</title>
        <authorList>
            <person name="Jin M."/>
            <person name="Zhao Q.R."/>
        </authorList>
    </citation>
    <scope>NUCLEOTIDE SEQUENCE [LARGE SCALE GENOMIC DNA]</scope>
    <source>
        <strain evidence="2 3">M714</strain>
    </source>
</reference>
<proteinExistence type="predicted"/>
<dbReference type="EMBL" id="CP044548">
    <property type="protein sequence ID" value="QFQ29071.2"/>
    <property type="molecule type" value="Genomic_DNA"/>
</dbReference>
<dbReference type="Proteomes" id="UP000271708">
    <property type="component" value="Chromosome"/>
</dbReference>
<evidence type="ECO:0000256" key="1">
    <source>
        <dbReference type="SAM" id="MobiDB-lite"/>
    </source>
</evidence>
<accession>A0A5P8FIW2</accession>
<gene>
    <name evidence="2" type="ORF">EEW87_000180</name>
</gene>
<dbReference type="KEGG" id="jme:EEW87_000180"/>
<dbReference type="GeneID" id="59162845"/>
<dbReference type="InterPro" id="IPR027981">
    <property type="entry name" value="DUF4446"/>
</dbReference>
<dbReference type="AlphaFoldDB" id="A0A5P8FIW2"/>
<dbReference type="RefSeq" id="WP_123092626.1">
    <property type="nucleotide sequence ID" value="NZ_CP044548.2"/>
</dbReference>
<dbReference type="Pfam" id="PF14584">
    <property type="entry name" value="DUF4446"/>
    <property type="match status" value="1"/>
</dbReference>
<organism evidence="2 3">
    <name type="scientific">Janibacter melonis</name>
    <dbReference type="NCBI Taxonomy" id="262209"/>
    <lineage>
        <taxon>Bacteria</taxon>
        <taxon>Bacillati</taxon>
        <taxon>Actinomycetota</taxon>
        <taxon>Actinomycetes</taxon>
        <taxon>Micrococcales</taxon>
        <taxon>Intrasporangiaceae</taxon>
        <taxon>Janibacter</taxon>
    </lineage>
</organism>
<evidence type="ECO:0000313" key="2">
    <source>
        <dbReference type="EMBL" id="QFQ29071.2"/>
    </source>
</evidence>
<feature type="region of interest" description="Disordered" evidence="1">
    <location>
        <begin position="106"/>
        <end position="134"/>
    </location>
</feature>
<protein>
    <submittedName>
        <fullName evidence="2">DUF4446 family protein</fullName>
    </submittedName>
</protein>
<sequence>MLLSVVALVVAALAVLLALGLARQLGVLRRRLAEVERGSPIGDADARRLRAEVDAALSRVAVVRYDAFGDMGGRLSFSAALLDGQGDGLVLTSIHGRGESRTYAKGVAGGESETTLTPEERQAVAAARAGSPTA</sequence>
<name>A0A5P8FIW2_9MICO</name>